<dbReference type="Proteomes" id="UP000799764">
    <property type="component" value="Unassembled WGS sequence"/>
</dbReference>
<organism evidence="2 3">
    <name type="scientific">Karstenula rhodostoma CBS 690.94</name>
    <dbReference type="NCBI Taxonomy" id="1392251"/>
    <lineage>
        <taxon>Eukaryota</taxon>
        <taxon>Fungi</taxon>
        <taxon>Dikarya</taxon>
        <taxon>Ascomycota</taxon>
        <taxon>Pezizomycotina</taxon>
        <taxon>Dothideomycetes</taxon>
        <taxon>Pleosporomycetidae</taxon>
        <taxon>Pleosporales</taxon>
        <taxon>Massarineae</taxon>
        <taxon>Didymosphaeriaceae</taxon>
        <taxon>Karstenula</taxon>
    </lineage>
</organism>
<feature type="domain" description="DUF7924" evidence="1">
    <location>
        <begin position="54"/>
        <end position="129"/>
    </location>
</feature>
<gene>
    <name evidence="2" type="ORF">P171DRAFT_26846</name>
</gene>
<evidence type="ECO:0000313" key="2">
    <source>
        <dbReference type="EMBL" id="KAF2444160.1"/>
    </source>
</evidence>
<sequence length="167" mass="18806">MLRLHCPKASSTKRLNLSLHRRGGDKLDLLPLFLLGNHWFSCIAAQWKATICGEGIFTAQSQGGRDGATVVNNLCRLYKEAYRREPTFTEICTFSLVTDGSRLQFYVHWRETNSNHQVIHHMEVLRIFRTGSSVAWKIPVTFSRTSANGLLGLVCSLSRQPLESSVA</sequence>
<comment type="caution">
    <text evidence="2">The sequence shown here is derived from an EMBL/GenBank/DDBJ whole genome shotgun (WGS) entry which is preliminary data.</text>
</comment>
<evidence type="ECO:0000259" key="1">
    <source>
        <dbReference type="Pfam" id="PF25545"/>
    </source>
</evidence>
<evidence type="ECO:0000313" key="3">
    <source>
        <dbReference type="Proteomes" id="UP000799764"/>
    </source>
</evidence>
<protein>
    <recommendedName>
        <fullName evidence="1">DUF7924 domain-containing protein</fullName>
    </recommendedName>
</protein>
<proteinExistence type="predicted"/>
<dbReference type="PANTHER" id="PTHR42470:SF1">
    <property type="entry name" value="VAST DOMAIN-CONTAINING PROTEIN"/>
    <property type="match status" value="1"/>
</dbReference>
<accession>A0A9P4PFM4</accession>
<dbReference type="Pfam" id="PF25545">
    <property type="entry name" value="DUF7924"/>
    <property type="match status" value="1"/>
</dbReference>
<keyword evidence="3" id="KW-1185">Reference proteome</keyword>
<reference evidence="2" key="1">
    <citation type="journal article" date="2020" name="Stud. Mycol.">
        <title>101 Dothideomycetes genomes: a test case for predicting lifestyles and emergence of pathogens.</title>
        <authorList>
            <person name="Haridas S."/>
            <person name="Albert R."/>
            <person name="Binder M."/>
            <person name="Bloem J."/>
            <person name="Labutti K."/>
            <person name="Salamov A."/>
            <person name="Andreopoulos B."/>
            <person name="Baker S."/>
            <person name="Barry K."/>
            <person name="Bills G."/>
            <person name="Bluhm B."/>
            <person name="Cannon C."/>
            <person name="Castanera R."/>
            <person name="Culley D."/>
            <person name="Daum C."/>
            <person name="Ezra D."/>
            <person name="Gonzalez J."/>
            <person name="Henrissat B."/>
            <person name="Kuo A."/>
            <person name="Liang C."/>
            <person name="Lipzen A."/>
            <person name="Lutzoni F."/>
            <person name="Magnuson J."/>
            <person name="Mondo S."/>
            <person name="Nolan M."/>
            <person name="Ohm R."/>
            <person name="Pangilinan J."/>
            <person name="Park H.-J."/>
            <person name="Ramirez L."/>
            <person name="Alfaro M."/>
            <person name="Sun H."/>
            <person name="Tritt A."/>
            <person name="Yoshinaga Y."/>
            <person name="Zwiers L.-H."/>
            <person name="Turgeon B."/>
            <person name="Goodwin S."/>
            <person name="Spatafora J."/>
            <person name="Crous P."/>
            <person name="Grigoriev I."/>
        </authorList>
    </citation>
    <scope>NUCLEOTIDE SEQUENCE</scope>
    <source>
        <strain evidence="2">CBS 690.94</strain>
    </source>
</reference>
<dbReference type="AlphaFoldDB" id="A0A9P4PFM4"/>
<dbReference type="InterPro" id="IPR057684">
    <property type="entry name" value="DUF7924"/>
</dbReference>
<name>A0A9P4PFM4_9PLEO</name>
<dbReference type="EMBL" id="MU001501">
    <property type="protein sequence ID" value="KAF2444160.1"/>
    <property type="molecule type" value="Genomic_DNA"/>
</dbReference>
<dbReference type="PANTHER" id="PTHR42470">
    <property type="entry name" value="VAST DOMAIN-CONTAINING PROTEIN"/>
    <property type="match status" value="1"/>
</dbReference>